<keyword evidence="5 6" id="KW-0472">Membrane</keyword>
<evidence type="ECO:0000256" key="3">
    <source>
        <dbReference type="ARBA" id="ARBA00022692"/>
    </source>
</evidence>
<gene>
    <name evidence="7" type="ORF">P8627_11175</name>
</gene>
<evidence type="ECO:0000313" key="7">
    <source>
        <dbReference type="EMBL" id="WGH77598.1"/>
    </source>
</evidence>
<feature type="transmembrane region" description="Helical" evidence="6">
    <location>
        <begin position="180"/>
        <end position="198"/>
    </location>
</feature>
<dbReference type="EMBL" id="CP122537">
    <property type="protein sequence ID" value="WGH77598.1"/>
    <property type="molecule type" value="Genomic_DNA"/>
</dbReference>
<evidence type="ECO:0000256" key="4">
    <source>
        <dbReference type="ARBA" id="ARBA00022989"/>
    </source>
</evidence>
<dbReference type="RefSeq" id="WP_279964178.1">
    <property type="nucleotide sequence ID" value="NZ_CP122537.1"/>
</dbReference>
<name>A0ABY8LB33_9RHOB</name>
<feature type="transmembrane region" description="Helical" evidence="6">
    <location>
        <begin position="44"/>
        <end position="66"/>
    </location>
</feature>
<keyword evidence="3 6" id="KW-0812">Transmembrane</keyword>
<accession>A0ABY8LB33</accession>
<protein>
    <submittedName>
        <fullName evidence="7">LysE family translocator</fullName>
    </submittedName>
</protein>
<dbReference type="InterPro" id="IPR001123">
    <property type="entry name" value="LeuE-type"/>
</dbReference>
<keyword evidence="2" id="KW-1003">Cell membrane</keyword>
<sequence length="199" mass="21021">MSADLLLALAGFAFVSSITPGPNNLMIMASGANFGVRRSLPHALGISLGFGVMILLVGLGLARLFAAVPALRLVLAVLSVGYLLWLAWRIARAAAPEGPAGRGRPLGFLQAAAFQWVNPKAWTMALTAVTLYTAGGPWAVLPVTAVFTAINLPSISVWMLMGVQMRRWLSTPARLRGFNWTMAGLLVASLWPTLGALLG</sequence>
<keyword evidence="4 6" id="KW-1133">Transmembrane helix</keyword>
<dbReference type="Proteomes" id="UP001243420">
    <property type="component" value="Chromosome"/>
</dbReference>
<comment type="subcellular location">
    <subcellularLocation>
        <location evidence="1">Cell membrane</location>
        <topology evidence="1">Multi-pass membrane protein</topology>
    </subcellularLocation>
</comment>
<feature type="transmembrane region" description="Helical" evidence="6">
    <location>
        <begin position="73"/>
        <end position="91"/>
    </location>
</feature>
<feature type="transmembrane region" description="Helical" evidence="6">
    <location>
        <begin position="139"/>
        <end position="160"/>
    </location>
</feature>
<dbReference type="Pfam" id="PF01810">
    <property type="entry name" value="LysE"/>
    <property type="match status" value="1"/>
</dbReference>
<reference evidence="7 8" key="1">
    <citation type="submission" date="2023-04" db="EMBL/GenBank/DDBJ databases">
        <title>Jannaschia ovalis sp. nov., a marine bacterium isolated from sea tidal flat.</title>
        <authorList>
            <person name="Kwon D.Y."/>
            <person name="Kim J.-J."/>
        </authorList>
    </citation>
    <scope>NUCLEOTIDE SEQUENCE [LARGE SCALE GENOMIC DNA]</scope>
    <source>
        <strain evidence="7 8">GRR-S6-38</strain>
    </source>
</reference>
<organism evidence="7 8">
    <name type="scientific">Jannaschia ovalis</name>
    <dbReference type="NCBI Taxonomy" id="3038773"/>
    <lineage>
        <taxon>Bacteria</taxon>
        <taxon>Pseudomonadati</taxon>
        <taxon>Pseudomonadota</taxon>
        <taxon>Alphaproteobacteria</taxon>
        <taxon>Rhodobacterales</taxon>
        <taxon>Roseobacteraceae</taxon>
        <taxon>Jannaschia</taxon>
    </lineage>
</organism>
<keyword evidence="8" id="KW-1185">Reference proteome</keyword>
<proteinExistence type="predicted"/>
<dbReference type="PANTHER" id="PTHR30086">
    <property type="entry name" value="ARGININE EXPORTER PROTEIN ARGO"/>
    <property type="match status" value="1"/>
</dbReference>
<evidence type="ECO:0000256" key="1">
    <source>
        <dbReference type="ARBA" id="ARBA00004651"/>
    </source>
</evidence>
<dbReference type="PANTHER" id="PTHR30086:SF20">
    <property type="entry name" value="ARGININE EXPORTER PROTEIN ARGO-RELATED"/>
    <property type="match status" value="1"/>
</dbReference>
<evidence type="ECO:0000256" key="5">
    <source>
        <dbReference type="ARBA" id="ARBA00023136"/>
    </source>
</evidence>
<evidence type="ECO:0000313" key="8">
    <source>
        <dbReference type="Proteomes" id="UP001243420"/>
    </source>
</evidence>
<evidence type="ECO:0000256" key="2">
    <source>
        <dbReference type="ARBA" id="ARBA00022475"/>
    </source>
</evidence>
<evidence type="ECO:0000256" key="6">
    <source>
        <dbReference type="SAM" id="Phobius"/>
    </source>
</evidence>